<dbReference type="CDD" id="cd05790">
    <property type="entry name" value="S1_Rrp40"/>
    <property type="match status" value="1"/>
</dbReference>
<evidence type="ECO:0000313" key="13">
    <source>
        <dbReference type="Proteomes" id="UP000320333"/>
    </source>
</evidence>
<dbReference type="Pfam" id="PF18311">
    <property type="entry name" value="Rrp40_N"/>
    <property type="match status" value="1"/>
</dbReference>
<dbReference type="GO" id="GO:0071034">
    <property type="term" value="P:CUT catabolic process"/>
    <property type="evidence" value="ECO:0007669"/>
    <property type="project" value="TreeGrafter"/>
</dbReference>
<dbReference type="GO" id="GO:0005730">
    <property type="term" value="C:nucleolus"/>
    <property type="evidence" value="ECO:0007669"/>
    <property type="project" value="UniProtKB-SubCell"/>
</dbReference>
<dbReference type="Pfam" id="PF15985">
    <property type="entry name" value="KH_6"/>
    <property type="match status" value="1"/>
</dbReference>
<proteinExistence type="inferred from homology"/>
<dbReference type="Gene3D" id="2.40.50.100">
    <property type="match status" value="1"/>
</dbReference>
<reference evidence="12 13" key="1">
    <citation type="journal article" date="2019" name="Sci. Rep.">
        <title>Comparative genomics of chytrid fungi reveal insights into the obligate biotrophic and pathogenic lifestyle of Synchytrium endobioticum.</title>
        <authorList>
            <person name="van de Vossenberg B.T.L.H."/>
            <person name="Warris S."/>
            <person name="Nguyen H.D.T."/>
            <person name="van Gent-Pelzer M.P.E."/>
            <person name="Joly D.L."/>
            <person name="van de Geest H.C."/>
            <person name="Bonants P.J.M."/>
            <person name="Smith D.S."/>
            <person name="Levesque C.A."/>
            <person name="van der Lee T.A.J."/>
        </authorList>
    </citation>
    <scope>NUCLEOTIDE SEQUENCE [LARGE SCALE GENOMIC DNA]</scope>
    <source>
        <strain evidence="12 13">CBS 675.73</strain>
    </source>
</reference>
<gene>
    <name evidence="12" type="ORF">CcCBS67573_g00095</name>
</gene>
<dbReference type="GO" id="GO:0000467">
    <property type="term" value="P:exonucleolytic trimming to generate mature 3'-end of 5.8S rRNA from tricistronic rRNA transcript (SSU-rRNA, 5.8S rRNA, LSU-rRNA)"/>
    <property type="evidence" value="ECO:0007669"/>
    <property type="project" value="TreeGrafter"/>
</dbReference>
<keyword evidence="6" id="KW-0271">Exosome</keyword>
<dbReference type="Gene3D" id="2.40.50.140">
    <property type="entry name" value="Nucleic acid-binding proteins"/>
    <property type="match status" value="1"/>
</dbReference>
<dbReference type="InterPro" id="IPR049469">
    <property type="entry name" value="RRP40_KH-I"/>
</dbReference>
<evidence type="ECO:0000256" key="5">
    <source>
        <dbReference type="ARBA" id="ARBA00022552"/>
    </source>
</evidence>
<evidence type="ECO:0000256" key="9">
    <source>
        <dbReference type="ARBA" id="ARBA00030615"/>
    </source>
</evidence>
<evidence type="ECO:0000256" key="4">
    <source>
        <dbReference type="ARBA" id="ARBA00022490"/>
    </source>
</evidence>
<dbReference type="GO" id="GO:0071038">
    <property type="term" value="P:TRAMP-dependent tRNA surveillance pathway"/>
    <property type="evidence" value="ECO:0007669"/>
    <property type="project" value="TreeGrafter"/>
</dbReference>
<keyword evidence="4" id="KW-0963">Cytoplasm</keyword>
<keyword evidence="13" id="KW-1185">Reference proteome</keyword>
<name>A0A507FU08_9FUNG</name>
<dbReference type="InterPro" id="IPR012340">
    <property type="entry name" value="NA-bd_OB-fold"/>
</dbReference>
<dbReference type="InterPro" id="IPR041054">
    <property type="entry name" value="Rrp40_N_euk"/>
</dbReference>
<dbReference type="SUPFAM" id="SSF110324">
    <property type="entry name" value="Ribosomal L27 protein-like"/>
    <property type="match status" value="1"/>
</dbReference>
<dbReference type="PANTHER" id="PTHR21321">
    <property type="entry name" value="PNAS-3 RELATED"/>
    <property type="match status" value="1"/>
</dbReference>
<dbReference type="GO" id="GO:0071051">
    <property type="term" value="P:poly(A)-dependent snoRNA 3'-end processing"/>
    <property type="evidence" value="ECO:0007669"/>
    <property type="project" value="TreeGrafter"/>
</dbReference>
<dbReference type="SUPFAM" id="SSF50249">
    <property type="entry name" value="Nucleic acid-binding proteins"/>
    <property type="match status" value="1"/>
</dbReference>
<evidence type="ECO:0000256" key="7">
    <source>
        <dbReference type="ARBA" id="ARBA00022884"/>
    </source>
</evidence>
<accession>A0A507FU08</accession>
<evidence type="ECO:0000256" key="8">
    <source>
        <dbReference type="ARBA" id="ARBA00023242"/>
    </source>
</evidence>
<dbReference type="FunFam" id="2.40.50.140:FF:000112">
    <property type="entry name" value="Exosome complex component RRP40"/>
    <property type="match status" value="1"/>
</dbReference>
<dbReference type="SUPFAM" id="SSF54791">
    <property type="entry name" value="Eukaryotic type KH-domain (KH-domain type I)"/>
    <property type="match status" value="1"/>
</dbReference>
<sequence length="255" mass="27660">MGRKEKPEKSTVMQVDAEETDDITPPVVVVLPGEAVQLPSNVSTVVRLGPGLRQDADGVAVTKAGVLRQTAQGDKVWVEGNQRRYVPQLNESVLGVVTAKLGENYRVDIGGPHPASLGVLAFEGATKRNRPNLEIGSLVFARVSLANKDMEPELDCINPTNGKADGFGEVKGGFMFKCSLGLSRSLLDPSNPFLQHLGNICPFETAVGMNGRVWLRSDKAKQTILIMQALLESETIPYNKARAHIKKFKTELGEK</sequence>
<dbReference type="GO" id="GO:0003723">
    <property type="term" value="F:RNA binding"/>
    <property type="evidence" value="ECO:0007669"/>
    <property type="project" value="UniProtKB-KW"/>
</dbReference>
<dbReference type="FunFam" id="3.30.1370.10:FF:000038">
    <property type="entry name" value="exosome complex component RRP40"/>
    <property type="match status" value="1"/>
</dbReference>
<comment type="caution">
    <text evidence="12">The sequence shown here is derived from an EMBL/GenBank/DDBJ whole genome shotgun (WGS) entry which is preliminary data.</text>
</comment>
<dbReference type="PANTHER" id="PTHR21321:SF1">
    <property type="entry name" value="EXOSOME COMPLEX COMPONENT RRP40"/>
    <property type="match status" value="1"/>
</dbReference>
<evidence type="ECO:0000256" key="1">
    <source>
        <dbReference type="ARBA" id="ARBA00004496"/>
    </source>
</evidence>
<evidence type="ECO:0000259" key="10">
    <source>
        <dbReference type="Pfam" id="PF15985"/>
    </source>
</evidence>
<protein>
    <recommendedName>
        <fullName evidence="9">Ribosomal RNA-processing protein 40</fullName>
    </recommendedName>
</protein>
<organism evidence="12 13">
    <name type="scientific">Chytriomyces confervae</name>
    <dbReference type="NCBI Taxonomy" id="246404"/>
    <lineage>
        <taxon>Eukaryota</taxon>
        <taxon>Fungi</taxon>
        <taxon>Fungi incertae sedis</taxon>
        <taxon>Chytridiomycota</taxon>
        <taxon>Chytridiomycota incertae sedis</taxon>
        <taxon>Chytridiomycetes</taxon>
        <taxon>Chytridiales</taxon>
        <taxon>Chytriomycetaceae</taxon>
        <taxon>Chytriomyces</taxon>
    </lineage>
</organism>
<evidence type="ECO:0000256" key="3">
    <source>
        <dbReference type="ARBA" id="ARBA00007841"/>
    </source>
</evidence>
<dbReference type="GO" id="GO:0071035">
    <property type="term" value="P:nuclear polyadenylation-dependent rRNA catabolic process"/>
    <property type="evidence" value="ECO:0007669"/>
    <property type="project" value="TreeGrafter"/>
</dbReference>
<keyword evidence="5" id="KW-0698">rRNA processing</keyword>
<feature type="domain" description="K Homology" evidence="10">
    <location>
        <begin position="173"/>
        <end position="219"/>
    </location>
</feature>
<dbReference type="AlphaFoldDB" id="A0A507FU08"/>
<comment type="subcellular location">
    <subcellularLocation>
        <location evidence="1">Cytoplasm</location>
    </subcellularLocation>
    <subcellularLocation>
        <location evidence="2">Nucleus</location>
        <location evidence="2">Nucleolus</location>
    </subcellularLocation>
</comment>
<dbReference type="Gene3D" id="3.30.1370.10">
    <property type="entry name" value="K Homology domain, type 1"/>
    <property type="match status" value="1"/>
</dbReference>
<dbReference type="EMBL" id="QEAP01000001">
    <property type="protein sequence ID" value="TPX78668.1"/>
    <property type="molecule type" value="Genomic_DNA"/>
</dbReference>
<dbReference type="InterPro" id="IPR026699">
    <property type="entry name" value="Exosome_RNA_bind1/RRP40/RRP4"/>
</dbReference>
<comment type="similarity">
    <text evidence="3">Belongs to the RRP40 family.</text>
</comment>
<dbReference type="InterPro" id="IPR004088">
    <property type="entry name" value="KH_dom_type_1"/>
</dbReference>
<dbReference type="GO" id="GO:0000176">
    <property type="term" value="C:nuclear exosome (RNase complex)"/>
    <property type="evidence" value="ECO:0007669"/>
    <property type="project" value="TreeGrafter"/>
</dbReference>
<dbReference type="OrthoDB" id="340500at2759"/>
<dbReference type="InterPro" id="IPR036612">
    <property type="entry name" value="KH_dom_type_1_sf"/>
</dbReference>
<evidence type="ECO:0000256" key="6">
    <source>
        <dbReference type="ARBA" id="ARBA00022835"/>
    </source>
</evidence>
<keyword evidence="8" id="KW-0539">Nucleus</keyword>
<evidence type="ECO:0000256" key="2">
    <source>
        <dbReference type="ARBA" id="ARBA00004604"/>
    </source>
</evidence>
<dbReference type="STRING" id="246404.A0A507FU08"/>
<evidence type="ECO:0000313" key="12">
    <source>
        <dbReference type="EMBL" id="TPX78668.1"/>
    </source>
</evidence>
<dbReference type="InterPro" id="IPR037319">
    <property type="entry name" value="Rrp40_S1"/>
</dbReference>
<dbReference type="Pfam" id="PF21262">
    <property type="entry name" value="RRP40_S1"/>
    <property type="match status" value="1"/>
</dbReference>
<dbReference type="Proteomes" id="UP000320333">
    <property type="component" value="Unassembled WGS sequence"/>
</dbReference>
<feature type="domain" description="Exosome complex exonuclease Rrp40 N-terminal" evidence="11">
    <location>
        <begin position="46"/>
        <end position="84"/>
    </location>
</feature>
<keyword evidence="7" id="KW-0694">RNA-binding</keyword>
<evidence type="ECO:0000259" key="11">
    <source>
        <dbReference type="Pfam" id="PF18311"/>
    </source>
</evidence>
<dbReference type="CDD" id="cd22526">
    <property type="entry name" value="KH-I_Rrp40"/>
    <property type="match status" value="1"/>
</dbReference>
<dbReference type="GO" id="GO:0000177">
    <property type="term" value="C:cytoplasmic exosome (RNase complex)"/>
    <property type="evidence" value="ECO:0007669"/>
    <property type="project" value="TreeGrafter"/>
</dbReference>
<dbReference type="GO" id="GO:0010468">
    <property type="term" value="P:regulation of gene expression"/>
    <property type="evidence" value="ECO:0007669"/>
    <property type="project" value="UniProtKB-ARBA"/>
</dbReference>
<dbReference type="GO" id="GO:0034475">
    <property type="term" value="P:U4 snRNA 3'-end processing"/>
    <property type="evidence" value="ECO:0007669"/>
    <property type="project" value="TreeGrafter"/>
</dbReference>